<accession>A0AAE0BSB1</accession>
<keyword evidence="2" id="KW-0804">Transcription</keyword>
<feature type="region of interest" description="Disordered" evidence="4">
    <location>
        <begin position="1099"/>
        <end position="1209"/>
    </location>
</feature>
<evidence type="ECO:0000313" key="7">
    <source>
        <dbReference type="EMBL" id="KAK3241858.1"/>
    </source>
</evidence>
<dbReference type="GO" id="GO:0006357">
    <property type="term" value="P:regulation of transcription by RNA polymerase II"/>
    <property type="evidence" value="ECO:0007669"/>
    <property type="project" value="InterPro"/>
</dbReference>
<feature type="compositionally biased region" description="Acidic residues" evidence="4">
    <location>
        <begin position="1150"/>
        <end position="1174"/>
    </location>
</feature>
<feature type="compositionally biased region" description="Acidic residues" evidence="4">
    <location>
        <begin position="556"/>
        <end position="572"/>
    </location>
</feature>
<feature type="compositionally biased region" description="Acidic residues" evidence="4">
    <location>
        <begin position="1185"/>
        <end position="1200"/>
    </location>
</feature>
<evidence type="ECO:0008006" key="9">
    <source>
        <dbReference type="Google" id="ProtNLM"/>
    </source>
</evidence>
<dbReference type="SMART" id="SM00571">
    <property type="entry name" value="DDT"/>
    <property type="match status" value="1"/>
</dbReference>
<keyword evidence="8" id="KW-1185">Reference proteome</keyword>
<dbReference type="Proteomes" id="UP001190700">
    <property type="component" value="Unassembled WGS sequence"/>
</dbReference>
<evidence type="ECO:0000313" key="8">
    <source>
        <dbReference type="Proteomes" id="UP001190700"/>
    </source>
</evidence>
<sequence length="1209" mass="136411">MEGFDLEANFTGADTMDILEGKVVSNSEQRRGQDGLDASEREQIRKRKAEEMIQEEVKKRERKEEKRLEMERRKQDEKRERERKREDEKIRKEEEREQEKREKEQRKEFEKLERERLKEEERELKQRARDEAKAAREAERQRLHEIREKARERAREETCRGLPDDSTLELEALRKEHALSLPEGQQMPGGAHDESMQIALPQFPPEELRLASPMPGEDVCDEELGELFLVTNFISSFGDLFGLEPYSLGELYAAIQEGETSHVLGHLYVTLLKALIFDAEEAHRNKPQPSTNHVRVEQERYGIAKLMEEAWAWGYDTDTWRAHLNALTWPEVLRQIAVALGCGARRPKPKPQPKVLLKKPAPASTAHLVEHAPIDPSELRMPSSFGKGTVKAAAWQVLSTAGIEGLTIQQIAEKIQTEGLRDLSTSKTPEASVTGALSRDVVFYRVKPSTYCLRSIYMKVMRPKGQVAQEPAKEPAMDLEAAVAAESPEEGCAQPEQMDADVQQEPEAMAVESGEAETPKAQDAIGDAAPEIKASTTIDINVVAEIDINAAPNMEGEAEPDKMEEEEPEEQEQEKPEKETLEDNQQCEAWVRMLQDLEYHELPVLERVHALAAVVHAVVDGGTVRGRLDNHMEKMDEMKRHMSNELLELRRRIKQKETQEQQALTQGKYPDAAEQEGGAGDLASPAAQAAAGRGDMATPQAHVQIPWQDLTPSGVTALLDEKQNPILQEAQFRKRRSEILRQTEEKYPLRLDPLGVDRRHNRYFRFWRPSGAEVQGAVARERVFVSTDEGTSWKVVTSAAQFDELLAALNPKGLRENKLQTSLKRISEPCKLALESSVGLTGLPKDKMSEADNDWLFSIRTAATELLDKQKSRQRGGPVEKEVRCAWCQERVQHDAEMHCARTHVTFKRKDTTNEQFSKYQRQVVEKLALELGVDFPKEEPPMPAVPASRVQKLKRELLDMEHGIPNAAVDSGSFKRDDWLQQVRQAEAVPELRDALLQLEKSLKPDFVAATFQRAPPDPVLSLQPLPGATWAPGGLPATTAAVGLRMVALDAAIIYQKESGCMRDGDGLISKVADAYQFSQPVIPFQMAGEVQHYESENYEDEDDNAPISLNVARSARGKRSSTSIMPTKKMDFLEQGHTPRPGHTEANGEEGSEYEYEEEEEEEGEEDEGGEYYERQGRDTGRDEEDYSESEEDELGVVEDQGAGYS</sequence>
<feature type="region of interest" description="Disordered" evidence="4">
    <location>
        <begin position="469"/>
        <end position="519"/>
    </location>
</feature>
<dbReference type="InterPro" id="IPR007759">
    <property type="entry name" value="Asxl_HARE-HTH"/>
</dbReference>
<evidence type="ECO:0000259" key="6">
    <source>
        <dbReference type="PROSITE" id="PS51913"/>
    </source>
</evidence>
<feature type="domain" description="DDT" evidence="5">
    <location>
        <begin position="221"/>
        <end position="281"/>
    </location>
</feature>
<dbReference type="InterPro" id="IPR028941">
    <property type="entry name" value="WHIM2_dom"/>
</dbReference>
<keyword evidence="3" id="KW-0539">Nucleus</keyword>
<organism evidence="7 8">
    <name type="scientific">Cymbomonas tetramitiformis</name>
    <dbReference type="NCBI Taxonomy" id="36881"/>
    <lineage>
        <taxon>Eukaryota</taxon>
        <taxon>Viridiplantae</taxon>
        <taxon>Chlorophyta</taxon>
        <taxon>Pyramimonadophyceae</taxon>
        <taxon>Pyramimonadales</taxon>
        <taxon>Pyramimonadaceae</taxon>
        <taxon>Cymbomonas</taxon>
    </lineage>
</organism>
<dbReference type="InterPro" id="IPR044977">
    <property type="entry name" value="RLT1-3"/>
</dbReference>
<feature type="region of interest" description="Disordered" evidence="4">
    <location>
        <begin position="550"/>
        <end position="583"/>
    </location>
</feature>
<dbReference type="AlphaFoldDB" id="A0AAE0BSB1"/>
<dbReference type="PROSITE" id="PS50827">
    <property type="entry name" value="DDT"/>
    <property type="match status" value="1"/>
</dbReference>
<evidence type="ECO:0000256" key="3">
    <source>
        <dbReference type="ARBA" id="ARBA00023242"/>
    </source>
</evidence>
<name>A0AAE0BSB1_9CHLO</name>
<protein>
    <recommendedName>
        <fullName evidence="9">DDT domain-containing protein</fullName>
    </recommendedName>
</protein>
<feature type="compositionally biased region" description="Basic and acidic residues" evidence="4">
    <location>
        <begin position="1175"/>
        <end position="1184"/>
    </location>
</feature>
<dbReference type="GO" id="GO:0005634">
    <property type="term" value="C:nucleus"/>
    <property type="evidence" value="ECO:0007669"/>
    <property type="project" value="UniProtKB-SubCell"/>
</dbReference>
<dbReference type="PANTHER" id="PTHR36968">
    <property type="entry name" value="HOMEOBOX-DDT DOMAIN PROTEIN RLT2"/>
    <property type="match status" value="1"/>
</dbReference>
<dbReference type="InterPro" id="IPR018501">
    <property type="entry name" value="DDT_dom"/>
</dbReference>
<comment type="caution">
    <text evidence="7">The sequence shown here is derived from an EMBL/GenBank/DDBJ whole genome shotgun (WGS) entry which is preliminary data.</text>
</comment>
<evidence type="ECO:0000256" key="2">
    <source>
        <dbReference type="ARBA" id="ARBA00023163"/>
    </source>
</evidence>
<proteinExistence type="predicted"/>
<dbReference type="PROSITE" id="PS51913">
    <property type="entry name" value="HTH_HARE"/>
    <property type="match status" value="1"/>
</dbReference>
<feature type="domain" description="HTH HARE-type" evidence="6">
    <location>
        <begin position="388"/>
        <end position="456"/>
    </location>
</feature>
<dbReference type="PANTHER" id="PTHR36968:SF5">
    <property type="entry name" value="HOMEOBOX-DDT DOMAIN PROTEIN RLT2"/>
    <property type="match status" value="1"/>
</dbReference>
<gene>
    <name evidence="7" type="ORF">CYMTET_48404</name>
</gene>
<feature type="compositionally biased region" description="Low complexity" evidence="4">
    <location>
        <begin position="681"/>
        <end position="694"/>
    </location>
</feature>
<feature type="compositionally biased region" description="Basic and acidic residues" evidence="4">
    <location>
        <begin position="28"/>
        <end position="140"/>
    </location>
</feature>
<evidence type="ECO:0000256" key="1">
    <source>
        <dbReference type="ARBA" id="ARBA00004123"/>
    </source>
</evidence>
<dbReference type="Pfam" id="PF02791">
    <property type="entry name" value="DDT"/>
    <property type="match status" value="1"/>
</dbReference>
<feature type="region of interest" description="Disordered" evidence="4">
    <location>
        <begin position="21"/>
        <end position="140"/>
    </location>
</feature>
<feature type="region of interest" description="Disordered" evidence="4">
    <location>
        <begin position="655"/>
        <end position="694"/>
    </location>
</feature>
<dbReference type="Pfam" id="PF05066">
    <property type="entry name" value="HARE-HTH"/>
    <property type="match status" value="1"/>
</dbReference>
<dbReference type="EMBL" id="LGRX02033290">
    <property type="protein sequence ID" value="KAK3241858.1"/>
    <property type="molecule type" value="Genomic_DNA"/>
</dbReference>
<evidence type="ECO:0000259" key="5">
    <source>
        <dbReference type="PROSITE" id="PS50827"/>
    </source>
</evidence>
<dbReference type="Pfam" id="PF15613">
    <property type="entry name" value="WSD"/>
    <property type="match status" value="1"/>
</dbReference>
<comment type="subcellular location">
    <subcellularLocation>
        <location evidence="1">Nucleus</location>
    </subcellularLocation>
</comment>
<reference evidence="7 8" key="1">
    <citation type="journal article" date="2015" name="Genome Biol. Evol.">
        <title>Comparative Genomics of a Bacterivorous Green Alga Reveals Evolutionary Causalities and Consequences of Phago-Mixotrophic Mode of Nutrition.</title>
        <authorList>
            <person name="Burns J.A."/>
            <person name="Paasch A."/>
            <person name="Narechania A."/>
            <person name="Kim E."/>
        </authorList>
    </citation>
    <scope>NUCLEOTIDE SEQUENCE [LARGE SCALE GENOMIC DNA]</scope>
    <source>
        <strain evidence="7 8">PLY_AMNH</strain>
    </source>
</reference>
<evidence type="ECO:0000256" key="4">
    <source>
        <dbReference type="SAM" id="MobiDB-lite"/>
    </source>
</evidence>